<dbReference type="Gene3D" id="3.40.50.300">
    <property type="entry name" value="P-loop containing nucleotide triphosphate hydrolases"/>
    <property type="match status" value="1"/>
</dbReference>
<reference evidence="2" key="1">
    <citation type="submission" date="2014-05" db="EMBL/GenBank/DDBJ databases">
        <title>The transcriptome of the halophilic microalga Tetraselmis sp. GSL018 isolated from the Great Salt Lake, Utah.</title>
        <authorList>
            <person name="Jinkerson R.E."/>
            <person name="D'Adamo S."/>
            <person name="Posewitz M.C."/>
        </authorList>
    </citation>
    <scope>NUCLEOTIDE SEQUENCE</scope>
    <source>
        <strain evidence="2">GSL018</strain>
    </source>
</reference>
<evidence type="ECO:0000259" key="1">
    <source>
        <dbReference type="Pfam" id="PF12631"/>
    </source>
</evidence>
<accession>A0A061SHG9</accession>
<feature type="domain" description="MnmE helical" evidence="1">
    <location>
        <begin position="52"/>
        <end position="168"/>
    </location>
</feature>
<dbReference type="InterPro" id="IPR025867">
    <property type="entry name" value="MnmE_helical"/>
</dbReference>
<evidence type="ECO:0000313" key="2">
    <source>
        <dbReference type="EMBL" id="JAC83718.1"/>
    </source>
</evidence>
<sequence length="171" mass="18066">MVIDASQGVTSDDLHLLETLWQEQAGGPQLRVTAPSLLVLNKTDVGGEDSAQEAEQQIPAEIRRCFSRVVHTSAMDGTGVGDLTSAMLELAGAPQLSQGAGGWAVNARQAEALSRAREALLLTQESVHGGLPLDFWTIDLRGAAQALGEVNGDEVAEEVLDVVFSKFCIGK</sequence>
<dbReference type="SUPFAM" id="SSF52540">
    <property type="entry name" value="P-loop containing nucleoside triphosphate hydrolases"/>
    <property type="match status" value="1"/>
</dbReference>
<dbReference type="AlphaFoldDB" id="A0A061SHG9"/>
<dbReference type="Pfam" id="PF12631">
    <property type="entry name" value="MnmE_helical"/>
    <property type="match status" value="1"/>
</dbReference>
<proteinExistence type="predicted"/>
<gene>
    <name evidence="2" type="ORF">TSPGSL018_2688</name>
</gene>
<dbReference type="InterPro" id="IPR027417">
    <property type="entry name" value="P-loop_NTPase"/>
</dbReference>
<protein>
    <submittedName>
        <fullName evidence="2">Trna modification gtpase-like</fullName>
    </submittedName>
</protein>
<dbReference type="EMBL" id="GBEZ01001240">
    <property type="protein sequence ID" value="JAC83718.1"/>
    <property type="molecule type" value="Transcribed_RNA"/>
</dbReference>
<dbReference type="GO" id="GO:0030488">
    <property type="term" value="P:tRNA methylation"/>
    <property type="evidence" value="ECO:0007669"/>
    <property type="project" value="TreeGrafter"/>
</dbReference>
<dbReference type="SUPFAM" id="SSF116878">
    <property type="entry name" value="TrmE connector domain"/>
    <property type="match status" value="1"/>
</dbReference>
<dbReference type="Gene3D" id="1.20.120.430">
    <property type="entry name" value="tRNA modification GTPase MnmE domain 2"/>
    <property type="match status" value="1"/>
</dbReference>
<dbReference type="PANTHER" id="PTHR42714:SF2">
    <property type="entry name" value="TRNA MODIFICATION GTPASE GTPBP3, MITOCHONDRIAL"/>
    <property type="match status" value="1"/>
</dbReference>
<dbReference type="GO" id="GO:0002098">
    <property type="term" value="P:tRNA wobble uridine modification"/>
    <property type="evidence" value="ECO:0007669"/>
    <property type="project" value="TreeGrafter"/>
</dbReference>
<dbReference type="GO" id="GO:0005829">
    <property type="term" value="C:cytosol"/>
    <property type="evidence" value="ECO:0007669"/>
    <property type="project" value="TreeGrafter"/>
</dbReference>
<organism evidence="2">
    <name type="scientific">Tetraselmis sp. GSL018</name>
    <dbReference type="NCBI Taxonomy" id="582737"/>
    <lineage>
        <taxon>Eukaryota</taxon>
        <taxon>Viridiplantae</taxon>
        <taxon>Chlorophyta</taxon>
        <taxon>core chlorophytes</taxon>
        <taxon>Chlorodendrophyceae</taxon>
        <taxon>Chlorodendrales</taxon>
        <taxon>Chlorodendraceae</taxon>
        <taxon>Tetraselmis</taxon>
    </lineage>
</organism>
<dbReference type="PANTHER" id="PTHR42714">
    <property type="entry name" value="TRNA MODIFICATION GTPASE GTPBP3"/>
    <property type="match status" value="1"/>
</dbReference>
<name>A0A061SHG9_9CHLO</name>
<dbReference type="InterPro" id="IPR027368">
    <property type="entry name" value="MnmE_dom2"/>
</dbReference>